<reference evidence="15 16" key="1">
    <citation type="submission" date="2019-08" db="EMBL/GenBank/DDBJ databases">
        <authorList>
            <person name="Karlyshev A.V."/>
        </authorList>
    </citation>
    <scope>NUCLEOTIDE SEQUENCE [LARGE SCALE GENOMIC DNA]</scope>
    <source>
        <strain evidence="15 16">Alg18-2.2</strain>
    </source>
</reference>
<dbReference type="CDD" id="cd13957">
    <property type="entry name" value="PT_UbiA_Cox10"/>
    <property type="match status" value="1"/>
</dbReference>
<dbReference type="NCBIfam" id="NF003349">
    <property type="entry name" value="PRK04375.1-2"/>
    <property type="match status" value="1"/>
</dbReference>
<feature type="transmembrane region" description="Helical" evidence="14">
    <location>
        <begin position="206"/>
        <end position="227"/>
    </location>
</feature>
<dbReference type="InterPro" id="IPR006369">
    <property type="entry name" value="Protohaem_IX_farnesylTrfase"/>
</dbReference>
<feature type="transmembrane region" description="Helical" evidence="14">
    <location>
        <begin position="41"/>
        <end position="62"/>
    </location>
</feature>
<keyword evidence="5 14" id="KW-0808">Transferase</keyword>
<dbReference type="GO" id="GO:0048034">
    <property type="term" value="P:heme O biosynthetic process"/>
    <property type="evidence" value="ECO:0007669"/>
    <property type="project" value="UniProtKB-UniRule"/>
</dbReference>
<evidence type="ECO:0000256" key="10">
    <source>
        <dbReference type="ARBA" id="ARBA00030253"/>
    </source>
</evidence>
<comment type="catalytic activity">
    <reaction evidence="13 14">
        <text>heme b + (2E,6E)-farnesyl diphosphate + H2O = Fe(II)-heme o + diphosphate</text>
        <dbReference type="Rhea" id="RHEA:28070"/>
        <dbReference type="ChEBI" id="CHEBI:15377"/>
        <dbReference type="ChEBI" id="CHEBI:33019"/>
        <dbReference type="ChEBI" id="CHEBI:60344"/>
        <dbReference type="ChEBI" id="CHEBI:60530"/>
        <dbReference type="ChEBI" id="CHEBI:175763"/>
        <dbReference type="EC" id="2.5.1.141"/>
    </reaction>
</comment>
<keyword evidence="8 14" id="KW-0350">Heme biosynthesis</keyword>
<accession>A0A5C8KUK5</accession>
<comment type="similarity">
    <text evidence="14">Belongs to the UbiA prenyltransferase family. Protoheme IX farnesyltransferase subfamily.</text>
</comment>
<dbReference type="InterPro" id="IPR044878">
    <property type="entry name" value="UbiA_sf"/>
</dbReference>
<dbReference type="GO" id="GO:0008495">
    <property type="term" value="F:protoheme IX farnesyltransferase activity"/>
    <property type="evidence" value="ECO:0007669"/>
    <property type="project" value="UniProtKB-UniRule"/>
</dbReference>
<dbReference type="InterPro" id="IPR000537">
    <property type="entry name" value="UbiA_prenyltransferase"/>
</dbReference>
<evidence type="ECO:0000256" key="11">
    <source>
        <dbReference type="ARBA" id="ARBA00040810"/>
    </source>
</evidence>
<evidence type="ECO:0000256" key="5">
    <source>
        <dbReference type="ARBA" id="ARBA00022679"/>
    </source>
</evidence>
<proteinExistence type="inferred from homology"/>
<keyword evidence="6 14" id="KW-0812">Transmembrane</keyword>
<feature type="transmembrane region" description="Helical" evidence="14">
    <location>
        <begin position="266"/>
        <end position="287"/>
    </location>
</feature>
<evidence type="ECO:0000256" key="9">
    <source>
        <dbReference type="ARBA" id="ARBA00023136"/>
    </source>
</evidence>
<dbReference type="AlphaFoldDB" id="A0A5C8KUK5"/>
<keyword evidence="4 14" id="KW-1003">Cell membrane</keyword>
<dbReference type="Proteomes" id="UP000321248">
    <property type="component" value="Unassembled WGS sequence"/>
</dbReference>
<evidence type="ECO:0000256" key="8">
    <source>
        <dbReference type="ARBA" id="ARBA00023133"/>
    </source>
</evidence>
<dbReference type="GO" id="GO:0005886">
    <property type="term" value="C:plasma membrane"/>
    <property type="evidence" value="ECO:0007669"/>
    <property type="project" value="UniProtKB-SubCell"/>
</dbReference>
<evidence type="ECO:0000256" key="2">
    <source>
        <dbReference type="ARBA" id="ARBA00004919"/>
    </source>
</evidence>
<dbReference type="PANTHER" id="PTHR43448">
    <property type="entry name" value="PROTOHEME IX FARNESYLTRANSFERASE, MITOCHONDRIAL"/>
    <property type="match status" value="1"/>
</dbReference>
<protein>
    <recommendedName>
        <fullName evidence="11 14">Protoheme IX farnesyltransferase</fullName>
        <ecNumber evidence="3 14">2.5.1.141</ecNumber>
    </recommendedName>
    <alternativeName>
        <fullName evidence="12 14">Heme B farnesyltransferase</fullName>
    </alternativeName>
    <alternativeName>
        <fullName evidence="10 14">Heme O synthase</fullName>
    </alternativeName>
</protein>
<keyword evidence="16" id="KW-1185">Reference proteome</keyword>
<dbReference type="EMBL" id="VRTS01000002">
    <property type="protein sequence ID" value="TXK64871.1"/>
    <property type="molecule type" value="Genomic_DNA"/>
</dbReference>
<feature type="transmembrane region" description="Helical" evidence="14">
    <location>
        <begin position="16"/>
        <end position="35"/>
    </location>
</feature>
<dbReference type="OrthoDB" id="9814417at2"/>
<evidence type="ECO:0000256" key="6">
    <source>
        <dbReference type="ARBA" id="ARBA00022692"/>
    </source>
</evidence>
<evidence type="ECO:0000313" key="15">
    <source>
        <dbReference type="EMBL" id="TXK64871.1"/>
    </source>
</evidence>
<evidence type="ECO:0000256" key="3">
    <source>
        <dbReference type="ARBA" id="ARBA00012292"/>
    </source>
</evidence>
<evidence type="ECO:0000256" key="1">
    <source>
        <dbReference type="ARBA" id="ARBA00004651"/>
    </source>
</evidence>
<feature type="transmembrane region" description="Helical" evidence="14">
    <location>
        <begin position="83"/>
        <end position="105"/>
    </location>
</feature>
<evidence type="ECO:0000256" key="12">
    <source>
        <dbReference type="ARBA" id="ARBA00042475"/>
    </source>
</evidence>
<dbReference type="PANTHER" id="PTHR43448:SF7">
    <property type="entry name" value="4-HYDROXYBENZOATE SOLANESYLTRANSFERASE"/>
    <property type="match status" value="1"/>
</dbReference>
<comment type="function">
    <text evidence="14">Converts heme B (protoheme IX) to heme O by substitution of the vinyl group on carbon 2 of heme B porphyrin ring with a hydroxyethyl farnesyl side group.</text>
</comment>
<dbReference type="HAMAP" id="MF_00154">
    <property type="entry name" value="CyoE_CtaB"/>
    <property type="match status" value="1"/>
</dbReference>
<evidence type="ECO:0000256" key="7">
    <source>
        <dbReference type="ARBA" id="ARBA00022989"/>
    </source>
</evidence>
<keyword evidence="9 14" id="KW-0472">Membrane</keyword>
<dbReference type="Pfam" id="PF01040">
    <property type="entry name" value="UbiA"/>
    <property type="match status" value="1"/>
</dbReference>
<evidence type="ECO:0000256" key="14">
    <source>
        <dbReference type="HAMAP-Rule" id="MF_00154"/>
    </source>
</evidence>
<comment type="pathway">
    <text evidence="2 14">Porphyrin-containing compound metabolism; heme O biosynthesis; heme O from protoheme: step 1/1.</text>
</comment>
<name>A0A5C8KUK5_9GAMM</name>
<dbReference type="EC" id="2.5.1.141" evidence="3 14"/>
<sequence length="295" mass="32233">MSSIASQYFELTKPRVVALIVFTAVIGMFLATPAMPPWQALVFGSLGIWLAASSAAAINHLLDQRIDAIMARTSARPLPSGSLSSRQVLVFAIVLGAVSMLLLAWQVNALTAWLTFASLIGYAIVYTGWLKRATPQNIVIGGLAGAAPPALGWVAVTGHLHPHALLLVLIIFVWTPPHFWALAIFRRDDYARAMIPMLPVTHGVTYTRWQILFYTVLLVAVTVLPWATGMSGTFYLGGALLLGGVFLWYAIRLLNPPNELYAMKVFNYSIVYLMALFAFLLVDHWLLPGAGFPVP</sequence>
<dbReference type="PROSITE" id="PS00943">
    <property type="entry name" value="UBIA"/>
    <property type="match status" value="1"/>
</dbReference>
<feature type="transmembrane region" description="Helical" evidence="14">
    <location>
        <begin position="233"/>
        <end position="254"/>
    </location>
</feature>
<gene>
    <name evidence="14" type="primary">cyoE</name>
    <name evidence="15" type="ORF">FU658_03275</name>
</gene>
<evidence type="ECO:0000256" key="4">
    <source>
        <dbReference type="ARBA" id="ARBA00022475"/>
    </source>
</evidence>
<evidence type="ECO:0000256" key="13">
    <source>
        <dbReference type="ARBA" id="ARBA00047690"/>
    </source>
</evidence>
<comment type="subcellular location">
    <subcellularLocation>
        <location evidence="1 14">Cell membrane</location>
        <topology evidence="1 14">Multi-pass membrane protein</topology>
    </subcellularLocation>
</comment>
<dbReference type="UniPathway" id="UPA00834">
    <property type="reaction ID" value="UER00712"/>
</dbReference>
<organism evidence="15 16">
    <name type="scientific">Alkalisalibacterium limincola</name>
    <dbReference type="NCBI Taxonomy" id="2699169"/>
    <lineage>
        <taxon>Bacteria</taxon>
        <taxon>Pseudomonadati</taxon>
        <taxon>Pseudomonadota</taxon>
        <taxon>Gammaproteobacteria</taxon>
        <taxon>Lysobacterales</taxon>
        <taxon>Lysobacteraceae</taxon>
        <taxon>Alkalisalibacterium</taxon>
    </lineage>
</organism>
<comment type="caution">
    <text evidence="15">The sequence shown here is derived from an EMBL/GenBank/DDBJ whole genome shotgun (WGS) entry which is preliminary data.</text>
</comment>
<dbReference type="NCBIfam" id="TIGR01473">
    <property type="entry name" value="cyoE_ctaB"/>
    <property type="match status" value="1"/>
</dbReference>
<feature type="transmembrane region" description="Helical" evidence="14">
    <location>
        <begin position="111"/>
        <end position="130"/>
    </location>
</feature>
<dbReference type="Gene3D" id="1.10.357.140">
    <property type="entry name" value="UbiA prenyltransferase"/>
    <property type="match status" value="1"/>
</dbReference>
<comment type="miscellaneous">
    <text evidence="14">Carbon 2 of the heme B porphyrin ring is defined according to the Fischer nomenclature.</text>
</comment>
<feature type="transmembrane region" description="Helical" evidence="14">
    <location>
        <begin position="137"/>
        <end position="156"/>
    </location>
</feature>
<dbReference type="RefSeq" id="WP_147890791.1">
    <property type="nucleotide sequence ID" value="NZ_VRTS01000002.1"/>
</dbReference>
<keyword evidence="7 14" id="KW-1133">Transmembrane helix</keyword>
<dbReference type="FunFam" id="1.10.357.140:FF:000001">
    <property type="entry name" value="Protoheme IX farnesyltransferase"/>
    <property type="match status" value="1"/>
</dbReference>
<evidence type="ECO:0000313" key="16">
    <source>
        <dbReference type="Proteomes" id="UP000321248"/>
    </source>
</evidence>
<feature type="transmembrane region" description="Helical" evidence="14">
    <location>
        <begin position="162"/>
        <end position="185"/>
    </location>
</feature>
<dbReference type="InterPro" id="IPR030470">
    <property type="entry name" value="UbiA_prenylTrfase_CS"/>
</dbReference>